<dbReference type="InterPro" id="IPR032675">
    <property type="entry name" value="LRR_dom_sf"/>
</dbReference>
<dbReference type="EMBL" id="JARKHS020008167">
    <property type="protein sequence ID" value="KAK8781017.1"/>
    <property type="molecule type" value="Genomic_DNA"/>
</dbReference>
<name>A0AAQ4F1P5_AMBAM</name>
<sequence>MVVLDPKGEAISERVGFSEQVAAANCYHRVLMPWDETSMPNFVNALQQPSLCPVECHIDSIRFSIESLSQVCLALVSSTVQSLSVKFIDCNFNQARHHYVHKAIRKNQSIVSLSLQEGSMSSGACIFVAKALLENRTVTKLSLRIDDFRTDAAETLSKILSKNHTLEELLLNCINVDLR</sequence>
<protein>
    <recommendedName>
        <fullName evidence="3">Ran gtpase-activating protein</fullName>
    </recommendedName>
</protein>
<feature type="non-terminal residue" evidence="1">
    <location>
        <position position="179"/>
    </location>
</feature>
<keyword evidence="2" id="KW-1185">Reference proteome</keyword>
<proteinExistence type="predicted"/>
<reference evidence="1 2" key="1">
    <citation type="journal article" date="2023" name="Arcadia Sci">
        <title>De novo assembly of a long-read Amblyomma americanum tick genome.</title>
        <authorList>
            <person name="Chou S."/>
            <person name="Poskanzer K.E."/>
            <person name="Rollins M."/>
            <person name="Thuy-Boun P.S."/>
        </authorList>
    </citation>
    <scope>NUCLEOTIDE SEQUENCE [LARGE SCALE GENOMIC DNA]</scope>
    <source>
        <strain evidence="1">F_SG_1</strain>
        <tissue evidence="1">Salivary glands</tissue>
    </source>
</reference>
<accession>A0AAQ4F1P5</accession>
<dbReference type="AlphaFoldDB" id="A0AAQ4F1P5"/>
<organism evidence="1 2">
    <name type="scientific">Amblyomma americanum</name>
    <name type="common">Lone star tick</name>
    <dbReference type="NCBI Taxonomy" id="6943"/>
    <lineage>
        <taxon>Eukaryota</taxon>
        <taxon>Metazoa</taxon>
        <taxon>Ecdysozoa</taxon>
        <taxon>Arthropoda</taxon>
        <taxon>Chelicerata</taxon>
        <taxon>Arachnida</taxon>
        <taxon>Acari</taxon>
        <taxon>Parasitiformes</taxon>
        <taxon>Ixodida</taxon>
        <taxon>Ixodoidea</taxon>
        <taxon>Ixodidae</taxon>
        <taxon>Amblyomminae</taxon>
        <taxon>Amblyomma</taxon>
    </lineage>
</organism>
<comment type="caution">
    <text evidence="1">The sequence shown here is derived from an EMBL/GenBank/DDBJ whole genome shotgun (WGS) entry which is preliminary data.</text>
</comment>
<evidence type="ECO:0000313" key="2">
    <source>
        <dbReference type="Proteomes" id="UP001321473"/>
    </source>
</evidence>
<gene>
    <name evidence="1" type="ORF">V5799_017641</name>
</gene>
<evidence type="ECO:0000313" key="1">
    <source>
        <dbReference type="EMBL" id="KAK8781017.1"/>
    </source>
</evidence>
<dbReference type="Proteomes" id="UP001321473">
    <property type="component" value="Unassembled WGS sequence"/>
</dbReference>
<evidence type="ECO:0008006" key="3">
    <source>
        <dbReference type="Google" id="ProtNLM"/>
    </source>
</evidence>
<dbReference type="Gene3D" id="3.80.10.10">
    <property type="entry name" value="Ribonuclease Inhibitor"/>
    <property type="match status" value="1"/>
</dbReference>
<dbReference type="SUPFAM" id="SSF52047">
    <property type="entry name" value="RNI-like"/>
    <property type="match status" value="1"/>
</dbReference>